<evidence type="ECO:0008006" key="4">
    <source>
        <dbReference type="Google" id="ProtNLM"/>
    </source>
</evidence>
<accession>A0A6A5UVJ4</accession>
<reference evidence="2" key="1">
    <citation type="journal article" date="2020" name="Stud. Mycol.">
        <title>101 Dothideomycetes genomes: a test case for predicting lifestyles and emergence of pathogens.</title>
        <authorList>
            <person name="Haridas S."/>
            <person name="Albert R."/>
            <person name="Binder M."/>
            <person name="Bloem J."/>
            <person name="Labutti K."/>
            <person name="Salamov A."/>
            <person name="Andreopoulos B."/>
            <person name="Baker S."/>
            <person name="Barry K."/>
            <person name="Bills G."/>
            <person name="Bluhm B."/>
            <person name="Cannon C."/>
            <person name="Castanera R."/>
            <person name="Culley D."/>
            <person name="Daum C."/>
            <person name="Ezra D."/>
            <person name="Gonzalez J."/>
            <person name="Henrissat B."/>
            <person name="Kuo A."/>
            <person name="Liang C."/>
            <person name="Lipzen A."/>
            <person name="Lutzoni F."/>
            <person name="Magnuson J."/>
            <person name="Mondo S."/>
            <person name="Nolan M."/>
            <person name="Ohm R."/>
            <person name="Pangilinan J."/>
            <person name="Park H.-J."/>
            <person name="Ramirez L."/>
            <person name="Alfaro M."/>
            <person name="Sun H."/>
            <person name="Tritt A."/>
            <person name="Yoshinaga Y."/>
            <person name="Zwiers L.-H."/>
            <person name="Turgeon B."/>
            <person name="Goodwin S."/>
            <person name="Spatafora J."/>
            <person name="Crous P."/>
            <person name="Grigoriev I."/>
        </authorList>
    </citation>
    <scope>NUCLEOTIDE SEQUENCE</scope>
    <source>
        <strain evidence="2">CBS 107.79</strain>
    </source>
</reference>
<gene>
    <name evidence="2" type="ORF">BU23DRAFT_258495</name>
</gene>
<protein>
    <recommendedName>
        <fullName evidence="4">Transmembrane protein</fullName>
    </recommendedName>
</protein>
<sequence length="98" mass="11739">MRKRESRGWWHNLLVLEILCRRVLRWVFIRLTFRFRVRLRDTLLRRSGCVWAMGGQWISLRVHALYCFAASTVVLYGTFVLWMSACGVFLMARNGSWK</sequence>
<dbReference type="EMBL" id="ML976717">
    <property type="protein sequence ID" value="KAF1968734.1"/>
    <property type="molecule type" value="Genomic_DNA"/>
</dbReference>
<dbReference type="Proteomes" id="UP000800036">
    <property type="component" value="Unassembled WGS sequence"/>
</dbReference>
<proteinExistence type="predicted"/>
<feature type="transmembrane region" description="Helical" evidence="1">
    <location>
        <begin position="63"/>
        <end position="92"/>
    </location>
</feature>
<organism evidence="2 3">
    <name type="scientific">Bimuria novae-zelandiae CBS 107.79</name>
    <dbReference type="NCBI Taxonomy" id="1447943"/>
    <lineage>
        <taxon>Eukaryota</taxon>
        <taxon>Fungi</taxon>
        <taxon>Dikarya</taxon>
        <taxon>Ascomycota</taxon>
        <taxon>Pezizomycotina</taxon>
        <taxon>Dothideomycetes</taxon>
        <taxon>Pleosporomycetidae</taxon>
        <taxon>Pleosporales</taxon>
        <taxon>Massarineae</taxon>
        <taxon>Didymosphaeriaceae</taxon>
        <taxon>Bimuria</taxon>
    </lineage>
</organism>
<keyword evidence="1" id="KW-0812">Transmembrane</keyword>
<name>A0A6A5UVJ4_9PLEO</name>
<evidence type="ECO:0000313" key="3">
    <source>
        <dbReference type="Proteomes" id="UP000800036"/>
    </source>
</evidence>
<keyword evidence="3" id="KW-1185">Reference proteome</keyword>
<evidence type="ECO:0000256" key="1">
    <source>
        <dbReference type="SAM" id="Phobius"/>
    </source>
</evidence>
<evidence type="ECO:0000313" key="2">
    <source>
        <dbReference type="EMBL" id="KAF1968734.1"/>
    </source>
</evidence>
<keyword evidence="1" id="KW-1133">Transmembrane helix</keyword>
<keyword evidence="1" id="KW-0472">Membrane</keyword>
<dbReference type="AlphaFoldDB" id="A0A6A5UVJ4"/>